<evidence type="ECO:0000313" key="8">
    <source>
        <dbReference type="Proteomes" id="UP000824049"/>
    </source>
</evidence>
<evidence type="ECO:0000256" key="5">
    <source>
        <dbReference type="SAM" id="MobiDB-lite"/>
    </source>
</evidence>
<dbReference type="InterPro" id="IPR002942">
    <property type="entry name" value="S4_RNA-bd"/>
</dbReference>
<dbReference type="PANTHER" id="PTHR47683">
    <property type="entry name" value="PSEUDOURIDINE SYNTHASE FAMILY PROTEIN-RELATED"/>
    <property type="match status" value="1"/>
</dbReference>
<dbReference type="Gene3D" id="3.10.290.10">
    <property type="entry name" value="RNA-binding S4 domain"/>
    <property type="match status" value="1"/>
</dbReference>
<evidence type="ECO:0000256" key="1">
    <source>
        <dbReference type="ARBA" id="ARBA00008348"/>
    </source>
</evidence>
<dbReference type="GO" id="GO:0000455">
    <property type="term" value="P:enzyme-directed rRNA pseudouridine synthesis"/>
    <property type="evidence" value="ECO:0007669"/>
    <property type="project" value="UniProtKB-ARBA"/>
</dbReference>
<dbReference type="SMART" id="SM00363">
    <property type="entry name" value="S4"/>
    <property type="match status" value="1"/>
</dbReference>
<name>A0A9D2J6P2_9FIRM</name>
<dbReference type="Pfam" id="PF01479">
    <property type="entry name" value="S4"/>
    <property type="match status" value="1"/>
</dbReference>
<dbReference type="InterPro" id="IPR020094">
    <property type="entry name" value="TruA/RsuA/RluB/E/F_N"/>
</dbReference>
<comment type="caution">
    <text evidence="7">The sequence shown here is derived from an EMBL/GenBank/DDBJ whole genome shotgun (WGS) entry which is preliminary data.</text>
</comment>
<dbReference type="FunFam" id="3.10.290.10:FF:000003">
    <property type="entry name" value="Pseudouridine synthase"/>
    <property type="match status" value="1"/>
</dbReference>
<keyword evidence="3" id="KW-0694">RNA-binding</keyword>
<keyword evidence="2 4" id="KW-0413">Isomerase</keyword>
<evidence type="ECO:0000256" key="4">
    <source>
        <dbReference type="RuleBase" id="RU003887"/>
    </source>
</evidence>
<reference evidence="7" key="1">
    <citation type="journal article" date="2021" name="PeerJ">
        <title>Extensive microbial diversity within the chicken gut microbiome revealed by metagenomics and culture.</title>
        <authorList>
            <person name="Gilroy R."/>
            <person name="Ravi A."/>
            <person name="Getino M."/>
            <person name="Pursley I."/>
            <person name="Horton D.L."/>
            <person name="Alikhan N.F."/>
            <person name="Baker D."/>
            <person name="Gharbi K."/>
            <person name="Hall N."/>
            <person name="Watson M."/>
            <person name="Adriaenssens E.M."/>
            <person name="Foster-Nyarko E."/>
            <person name="Jarju S."/>
            <person name="Secka A."/>
            <person name="Antonio M."/>
            <person name="Oren A."/>
            <person name="Chaudhuri R.R."/>
            <person name="La Ragione R."/>
            <person name="Hildebrand F."/>
            <person name="Pallen M.J."/>
        </authorList>
    </citation>
    <scope>NUCLEOTIDE SEQUENCE</scope>
    <source>
        <strain evidence="7">CHK179-28034</strain>
    </source>
</reference>
<dbReference type="GO" id="GO:0003723">
    <property type="term" value="F:RNA binding"/>
    <property type="evidence" value="ECO:0007669"/>
    <property type="project" value="UniProtKB-KW"/>
</dbReference>
<dbReference type="InterPro" id="IPR018496">
    <property type="entry name" value="PsdUridine_synth_RsuA/RluB_CS"/>
</dbReference>
<evidence type="ECO:0000256" key="2">
    <source>
        <dbReference type="ARBA" id="ARBA00023235"/>
    </source>
</evidence>
<dbReference type="NCBIfam" id="TIGR00093">
    <property type="entry name" value="pseudouridine synthase"/>
    <property type="match status" value="1"/>
</dbReference>
<evidence type="ECO:0000259" key="6">
    <source>
        <dbReference type="SMART" id="SM00363"/>
    </source>
</evidence>
<dbReference type="FunFam" id="3.30.70.1560:FF:000002">
    <property type="entry name" value="Pseudouridine synthase"/>
    <property type="match status" value="1"/>
</dbReference>
<feature type="compositionally biased region" description="Basic and acidic residues" evidence="5">
    <location>
        <begin position="1"/>
        <end position="34"/>
    </location>
</feature>
<dbReference type="InterPro" id="IPR000748">
    <property type="entry name" value="PsdUridine_synth_RsuA/RluB/E/F"/>
</dbReference>
<sequence>MSGQREKKYREKNYQEKNQHRESRSQVTDGRHGGPEQTAESAAPVRLNKYLSDAGVCSRRQADRYAQEGRITIDGQVAELGQKVLPGQMVCVDGRPVDTEGGVSHRRIVLAVNKPRGIVCTTSRQEKDNIVDFVGHPERIYPMGRLDKDSEGLILMTNDGELMDEILRARNGHEKEYEVQVNRPVSERFLKEMAGGVPILDTVTRPCRIRKTGTFSFRIILTQGLNRQIRRMCEALGYRVRALKRIRVMNIHLGELPTGAYRELSEAEIFELMRLTGKTGPAARQRRAAGRQAGQRDAAERAGTSARPADPAARKPTRRQRPD</sequence>
<dbReference type="Proteomes" id="UP000824049">
    <property type="component" value="Unassembled WGS sequence"/>
</dbReference>
<dbReference type="PROSITE" id="PS01149">
    <property type="entry name" value="PSI_RSU"/>
    <property type="match status" value="1"/>
</dbReference>
<evidence type="ECO:0000313" key="7">
    <source>
        <dbReference type="EMBL" id="HIZ38661.1"/>
    </source>
</evidence>
<dbReference type="EMBL" id="DXBR01000021">
    <property type="protein sequence ID" value="HIZ38661.1"/>
    <property type="molecule type" value="Genomic_DNA"/>
</dbReference>
<feature type="domain" description="RNA-binding S4" evidence="6">
    <location>
        <begin position="45"/>
        <end position="113"/>
    </location>
</feature>
<dbReference type="InterPro" id="IPR042092">
    <property type="entry name" value="PsdUridine_s_RsuA/RluB/E/F_cat"/>
</dbReference>
<dbReference type="CDD" id="cd00165">
    <property type="entry name" value="S4"/>
    <property type="match status" value="1"/>
</dbReference>
<dbReference type="Gene3D" id="3.30.70.1560">
    <property type="entry name" value="Alpha-L RNA-binding motif"/>
    <property type="match status" value="1"/>
</dbReference>
<dbReference type="InterPro" id="IPR036986">
    <property type="entry name" value="S4_RNA-bd_sf"/>
</dbReference>
<dbReference type="GO" id="GO:0120159">
    <property type="term" value="F:rRNA pseudouridine synthase activity"/>
    <property type="evidence" value="ECO:0007669"/>
    <property type="project" value="UniProtKB-ARBA"/>
</dbReference>
<dbReference type="SUPFAM" id="SSF55120">
    <property type="entry name" value="Pseudouridine synthase"/>
    <property type="match status" value="1"/>
</dbReference>
<evidence type="ECO:0000256" key="3">
    <source>
        <dbReference type="PROSITE-ProRule" id="PRU00182"/>
    </source>
</evidence>
<dbReference type="InterPro" id="IPR006145">
    <property type="entry name" value="PsdUridine_synth_RsuA/RluA"/>
</dbReference>
<organism evidence="7 8">
    <name type="scientific">Candidatus Anaerobutyricum stercoris</name>
    <dbReference type="NCBI Taxonomy" id="2838457"/>
    <lineage>
        <taxon>Bacteria</taxon>
        <taxon>Bacillati</taxon>
        <taxon>Bacillota</taxon>
        <taxon>Clostridia</taxon>
        <taxon>Lachnospirales</taxon>
        <taxon>Lachnospiraceae</taxon>
        <taxon>Anaerobutyricum</taxon>
    </lineage>
</organism>
<dbReference type="Pfam" id="PF00849">
    <property type="entry name" value="PseudoU_synth_2"/>
    <property type="match status" value="1"/>
</dbReference>
<accession>A0A9D2J6P2</accession>
<comment type="similarity">
    <text evidence="1 4">Belongs to the pseudouridine synthase RsuA family.</text>
</comment>
<gene>
    <name evidence="7" type="ORF">H9968_01870</name>
</gene>
<feature type="region of interest" description="Disordered" evidence="5">
    <location>
        <begin position="1"/>
        <end position="45"/>
    </location>
</feature>
<dbReference type="EC" id="5.4.99.-" evidence="4"/>
<dbReference type="Gene3D" id="3.30.70.580">
    <property type="entry name" value="Pseudouridine synthase I, catalytic domain, N-terminal subdomain"/>
    <property type="match status" value="1"/>
</dbReference>
<dbReference type="InterPro" id="IPR050343">
    <property type="entry name" value="RsuA_PseudoU_synthase"/>
</dbReference>
<dbReference type="SUPFAM" id="SSF55174">
    <property type="entry name" value="Alpha-L RNA-binding motif"/>
    <property type="match status" value="1"/>
</dbReference>
<dbReference type="PROSITE" id="PS50889">
    <property type="entry name" value="S4"/>
    <property type="match status" value="1"/>
</dbReference>
<dbReference type="CDD" id="cd02554">
    <property type="entry name" value="PseudoU_synth_RluF"/>
    <property type="match status" value="1"/>
</dbReference>
<protein>
    <recommendedName>
        <fullName evidence="4">Pseudouridine synthase</fullName>
        <ecNumber evidence="4">5.4.99.-</ecNumber>
    </recommendedName>
</protein>
<feature type="region of interest" description="Disordered" evidence="5">
    <location>
        <begin position="280"/>
        <end position="323"/>
    </location>
</feature>
<reference evidence="7" key="2">
    <citation type="submission" date="2021-04" db="EMBL/GenBank/DDBJ databases">
        <authorList>
            <person name="Gilroy R."/>
        </authorList>
    </citation>
    <scope>NUCLEOTIDE SEQUENCE</scope>
    <source>
        <strain evidence="7">CHK179-28034</strain>
    </source>
</reference>
<proteinExistence type="inferred from homology"/>
<dbReference type="AlphaFoldDB" id="A0A9D2J6P2"/>
<dbReference type="PANTHER" id="PTHR47683:SF2">
    <property type="entry name" value="RNA-BINDING S4 DOMAIN-CONTAINING PROTEIN"/>
    <property type="match status" value="1"/>
</dbReference>
<dbReference type="InterPro" id="IPR020103">
    <property type="entry name" value="PsdUridine_synth_cat_dom_sf"/>
</dbReference>